<sequence length="434" mass="48570">MPIDDSDDEMPQLSGGALDALKEFYAERDAKLKQFETLKAQAEDDFNGKLSMDAFTEDWNVSQFWYSDETATVLARQLLDGATDETKIAVVSAPSAFIQLKNLMASGEYKCRPQIKLLEIDERFGVFKEFVRYDLEKAIQLPAELKGSFDRIIVDPPFLNDDCQTKATLTVRWLAKGWTPESVRIIACTGERMESIITGKLYGKAGVKTTDYDIKHAKGLSNEFRTYANFECDAWKWAKSSTAHIIKIKILASISQLPSEVHDTTPPCPTKMKLGSTFVGSSGPQRQTSTITSHLTQVSTTMAACIFCKIIKGEIPSLKIFESEKTLAFLDIGPLSRGHSLIIPKHHGAKLHDIPDDQLSEVLTVTKKIAIAQGVEDYNILQNNGRIAHQEVDHVHFHLIPKPNRQEGLGIEWPTQKGDQTELKKLLEEIKSKM</sequence>
<evidence type="ECO:0000256" key="14">
    <source>
        <dbReference type="PROSITE-ProRule" id="PRU00464"/>
    </source>
</evidence>
<dbReference type="PROSITE" id="PS00892">
    <property type="entry name" value="HIT_1"/>
    <property type="match status" value="1"/>
</dbReference>
<dbReference type="CDD" id="cd01277">
    <property type="entry name" value="HINT_subgroup"/>
    <property type="match status" value="1"/>
</dbReference>
<dbReference type="GO" id="GO:0032259">
    <property type="term" value="P:methylation"/>
    <property type="evidence" value="ECO:0007669"/>
    <property type="project" value="UniProtKB-KW"/>
</dbReference>
<feature type="short sequence motif" description="Histidine triad motif" evidence="13 14">
    <location>
        <begin position="394"/>
        <end position="398"/>
    </location>
</feature>
<keyword evidence="8" id="KW-0460">Magnesium</keyword>
<dbReference type="FunFam" id="3.30.428.10:FF:000013">
    <property type="entry name" value="Hit family protein 1"/>
    <property type="match status" value="1"/>
</dbReference>
<dbReference type="Pfam" id="PF01230">
    <property type="entry name" value="HIT"/>
    <property type="match status" value="1"/>
</dbReference>
<dbReference type="PROSITE" id="PS00092">
    <property type="entry name" value="N6_MTASE"/>
    <property type="match status" value="1"/>
</dbReference>
<dbReference type="InterPro" id="IPR019808">
    <property type="entry name" value="Histidine_triad_CS"/>
</dbReference>
<evidence type="ECO:0000259" key="15">
    <source>
        <dbReference type="PROSITE" id="PS51084"/>
    </source>
</evidence>
<dbReference type="STRING" id="5454.A0A163CMY4"/>
<proteinExistence type="inferred from homology"/>
<organism evidence="16 17">
    <name type="scientific">Didymella rabiei</name>
    <name type="common">Chickpea ascochyta blight fungus</name>
    <name type="synonym">Mycosphaerella rabiei</name>
    <dbReference type="NCBI Taxonomy" id="5454"/>
    <lineage>
        <taxon>Eukaryota</taxon>
        <taxon>Fungi</taxon>
        <taxon>Dikarya</taxon>
        <taxon>Ascomycota</taxon>
        <taxon>Pezizomycotina</taxon>
        <taxon>Dothideomycetes</taxon>
        <taxon>Pleosporomycetidae</taxon>
        <taxon>Pleosporales</taxon>
        <taxon>Pleosporineae</taxon>
        <taxon>Didymellaceae</taxon>
        <taxon>Ascochyta</taxon>
    </lineage>
</organism>
<evidence type="ECO:0000256" key="11">
    <source>
        <dbReference type="HAMAP-Rule" id="MF_03187"/>
    </source>
</evidence>
<dbReference type="GO" id="GO:0043530">
    <property type="term" value="F:adenosine 5'-monophosphoramidase activity"/>
    <property type="evidence" value="ECO:0007669"/>
    <property type="project" value="RHEA"/>
</dbReference>
<evidence type="ECO:0000256" key="1">
    <source>
        <dbReference type="ARBA" id="ARBA00001946"/>
    </source>
</evidence>
<dbReference type="GO" id="GO:0000166">
    <property type="term" value="F:nucleotide binding"/>
    <property type="evidence" value="ECO:0007669"/>
    <property type="project" value="UniProtKB-KW"/>
</dbReference>
<evidence type="ECO:0000256" key="9">
    <source>
        <dbReference type="ARBA" id="ARBA00025764"/>
    </source>
</evidence>
<reference evidence="16 17" key="1">
    <citation type="journal article" date="2016" name="Sci. Rep.">
        <title>Draft genome sequencing and secretome analysis of fungal phytopathogen Ascochyta rabiei provides insight into the necrotrophic effector repertoire.</title>
        <authorList>
            <person name="Verma S."/>
            <person name="Gazara R.K."/>
            <person name="Nizam S."/>
            <person name="Parween S."/>
            <person name="Chattopadhyay D."/>
            <person name="Verma P.K."/>
        </authorList>
    </citation>
    <scope>NUCLEOTIDE SEQUENCE [LARGE SCALE GENOMIC DNA]</scope>
    <source>
        <strain evidence="16 17">ArDII</strain>
    </source>
</reference>
<feature type="active site" description="Tele-AMP-histidine intermediate" evidence="12">
    <location>
        <position position="396"/>
    </location>
</feature>
<dbReference type="Proteomes" id="UP000076837">
    <property type="component" value="Unassembled WGS sequence"/>
</dbReference>
<dbReference type="EMBL" id="JYNV01000212">
    <property type="protein sequence ID" value="KZM22578.1"/>
    <property type="molecule type" value="Genomic_DNA"/>
</dbReference>
<keyword evidence="7" id="KW-0378">Hydrolase</keyword>
<keyword evidence="4 11" id="KW-0489">Methyltransferase</keyword>
<dbReference type="Pfam" id="PF10237">
    <property type="entry name" value="N6-adenineMlase"/>
    <property type="match status" value="1"/>
</dbReference>
<evidence type="ECO:0000256" key="10">
    <source>
        <dbReference type="ARBA" id="ARBA00052319"/>
    </source>
</evidence>
<gene>
    <name evidence="11" type="primary">EFM5</name>
    <name evidence="16" type="ORF">ST47_g6208</name>
</gene>
<evidence type="ECO:0000256" key="8">
    <source>
        <dbReference type="ARBA" id="ARBA00022842"/>
    </source>
</evidence>
<dbReference type="InterPro" id="IPR036265">
    <property type="entry name" value="HIT-like_sf"/>
</dbReference>
<dbReference type="AlphaFoldDB" id="A0A163CMY4"/>
<evidence type="ECO:0000256" key="7">
    <source>
        <dbReference type="ARBA" id="ARBA00022801"/>
    </source>
</evidence>
<dbReference type="Gene3D" id="3.30.428.10">
    <property type="entry name" value="HIT-like"/>
    <property type="match status" value="1"/>
</dbReference>
<protein>
    <recommendedName>
        <fullName evidence="11">Protein-lysine N-methyltransferase EFM5</fullName>
        <ecNumber evidence="11">2.1.1.-</ecNumber>
    </recommendedName>
    <alternativeName>
        <fullName evidence="11">Elongation factor methyltransferase 5</fullName>
    </alternativeName>
</protein>
<dbReference type="GO" id="GO:0003676">
    <property type="term" value="F:nucleic acid binding"/>
    <property type="evidence" value="ECO:0007669"/>
    <property type="project" value="InterPro"/>
</dbReference>
<evidence type="ECO:0000256" key="13">
    <source>
        <dbReference type="PIRSR" id="PIRSR601310-3"/>
    </source>
</evidence>
<evidence type="ECO:0000256" key="6">
    <source>
        <dbReference type="ARBA" id="ARBA00022741"/>
    </source>
</evidence>
<comment type="function">
    <text evidence="11">S-adenosyl-L-methionine-dependent protein-lysine N-methyltransferase that trimethylates elongation factor 1-alpha at 'Lys-79'.</text>
</comment>
<dbReference type="InterPro" id="IPR002052">
    <property type="entry name" value="DNA_methylase_N6_adenine_CS"/>
</dbReference>
<dbReference type="InterPro" id="IPR039384">
    <property type="entry name" value="HINT"/>
</dbReference>
<evidence type="ECO:0000313" key="16">
    <source>
        <dbReference type="EMBL" id="KZM22578.1"/>
    </source>
</evidence>
<dbReference type="InterPro" id="IPR019369">
    <property type="entry name" value="Efm5/EEF1AKMT1"/>
</dbReference>
<dbReference type="InterPro" id="IPR041370">
    <property type="entry name" value="Mlase_EEF1AKMT1/ZCCHC4"/>
</dbReference>
<keyword evidence="6" id="KW-0547">Nucleotide-binding</keyword>
<dbReference type="PANTHER" id="PTHR13200">
    <property type="entry name" value="EEF1A LYSINE METHYLTRANSFERASE 1"/>
    <property type="match status" value="1"/>
</dbReference>
<comment type="similarity">
    <text evidence="9">Belongs to the HINT family.</text>
</comment>
<keyword evidence="3 11" id="KW-0963">Cytoplasm</keyword>
<comment type="cofactor">
    <cofactor evidence="1">
        <name>Mg(2+)</name>
        <dbReference type="ChEBI" id="CHEBI:18420"/>
    </cofactor>
</comment>
<dbReference type="SUPFAM" id="SSF54197">
    <property type="entry name" value="HIT-like"/>
    <property type="match status" value="1"/>
</dbReference>
<dbReference type="InterPro" id="IPR001310">
    <property type="entry name" value="Histidine_triad_HIT"/>
</dbReference>
<dbReference type="GO" id="GO:0016279">
    <property type="term" value="F:protein-lysine N-methyltransferase activity"/>
    <property type="evidence" value="ECO:0007669"/>
    <property type="project" value="UniProtKB-UniRule"/>
</dbReference>
<name>A0A163CMY4_DIDRA</name>
<keyword evidence="17" id="KW-1185">Reference proteome</keyword>
<evidence type="ECO:0000256" key="12">
    <source>
        <dbReference type="PIRSR" id="PIRSR601310-1"/>
    </source>
</evidence>
<comment type="subcellular location">
    <subcellularLocation>
        <location evidence="2 11">Cytoplasm</location>
    </subcellularLocation>
</comment>
<dbReference type="HAMAP" id="MF_03187">
    <property type="entry name" value="Methyltr_EFM5"/>
    <property type="match status" value="1"/>
</dbReference>
<evidence type="ECO:0000256" key="5">
    <source>
        <dbReference type="ARBA" id="ARBA00022679"/>
    </source>
</evidence>
<evidence type="ECO:0000313" key="17">
    <source>
        <dbReference type="Proteomes" id="UP000076837"/>
    </source>
</evidence>
<dbReference type="EC" id="2.1.1.-" evidence="11"/>
<dbReference type="PANTHER" id="PTHR13200:SF0">
    <property type="entry name" value="EEF1A LYSINE METHYLTRANSFERASE 1"/>
    <property type="match status" value="1"/>
</dbReference>
<dbReference type="PRINTS" id="PR00332">
    <property type="entry name" value="HISTRIAD"/>
</dbReference>
<dbReference type="InterPro" id="IPR011146">
    <property type="entry name" value="HIT-like"/>
</dbReference>
<comment type="caution">
    <text evidence="16">The sequence shown here is derived from an EMBL/GenBank/DDBJ whole genome shotgun (WGS) entry which is preliminary data.</text>
</comment>
<keyword evidence="5 11" id="KW-0808">Transferase</keyword>
<evidence type="ECO:0000256" key="2">
    <source>
        <dbReference type="ARBA" id="ARBA00004496"/>
    </source>
</evidence>
<evidence type="ECO:0000256" key="3">
    <source>
        <dbReference type="ARBA" id="ARBA00022490"/>
    </source>
</evidence>
<feature type="domain" description="HIT" evidence="15">
    <location>
        <begin position="306"/>
        <end position="409"/>
    </location>
</feature>
<accession>A0A163CMY4</accession>
<comment type="similarity">
    <text evidence="11">Belongs to the class I-like SAM-binding methyltransferase superfamily. EFM5 family.</text>
</comment>
<comment type="catalytic activity">
    <reaction evidence="10">
        <text>adenosine 5'-phosphoramidate + H2O = NH4(+) + AMP</text>
        <dbReference type="Rhea" id="RHEA:67916"/>
        <dbReference type="ChEBI" id="CHEBI:15377"/>
        <dbReference type="ChEBI" id="CHEBI:28938"/>
        <dbReference type="ChEBI" id="CHEBI:57890"/>
        <dbReference type="ChEBI" id="CHEBI:456215"/>
    </reaction>
    <physiologicalReaction direction="left-to-right" evidence="10">
        <dbReference type="Rhea" id="RHEA:67917"/>
    </physiologicalReaction>
</comment>
<evidence type="ECO:0000256" key="4">
    <source>
        <dbReference type="ARBA" id="ARBA00022603"/>
    </source>
</evidence>
<dbReference type="GO" id="GO:0005737">
    <property type="term" value="C:cytoplasm"/>
    <property type="evidence" value="ECO:0007669"/>
    <property type="project" value="UniProtKB-SubCell"/>
</dbReference>
<dbReference type="PROSITE" id="PS51084">
    <property type="entry name" value="HIT_2"/>
    <property type="match status" value="1"/>
</dbReference>